<accession>A0A0B2PIS8</accession>
<dbReference type="GO" id="GO:0016705">
    <property type="term" value="F:oxidoreductase activity, acting on paired donors, with incorporation or reduction of molecular oxygen"/>
    <property type="evidence" value="ECO:0007669"/>
    <property type="project" value="InterPro"/>
</dbReference>
<sequence length="47" mass="5413">MLLASNPHWQDKVRAEVKEVFKGETPSVDQHSKLTLKVLVHSTSRRE</sequence>
<dbReference type="Proteomes" id="UP000053555">
    <property type="component" value="Unassembled WGS sequence"/>
</dbReference>
<evidence type="ECO:0000313" key="1">
    <source>
        <dbReference type="EMBL" id="KHN07513.1"/>
    </source>
</evidence>
<dbReference type="SUPFAM" id="SSF48264">
    <property type="entry name" value="Cytochrome P450"/>
    <property type="match status" value="1"/>
</dbReference>
<dbReference type="GO" id="GO:0005506">
    <property type="term" value="F:iron ion binding"/>
    <property type="evidence" value="ECO:0007669"/>
    <property type="project" value="InterPro"/>
</dbReference>
<dbReference type="EMBL" id="KN666996">
    <property type="protein sequence ID" value="KHN07513.1"/>
    <property type="molecule type" value="Genomic_DNA"/>
</dbReference>
<dbReference type="AlphaFoldDB" id="A0A0B2PIS8"/>
<name>A0A0B2PIS8_GLYSO</name>
<reference evidence="1" key="1">
    <citation type="submission" date="2014-07" db="EMBL/GenBank/DDBJ databases">
        <title>Identification of a novel salt tolerance gene in wild soybean by whole-genome sequencing.</title>
        <authorList>
            <person name="Lam H.-M."/>
            <person name="Qi X."/>
            <person name="Li M.-W."/>
            <person name="Liu X."/>
            <person name="Xie M."/>
            <person name="Ni M."/>
            <person name="Xu X."/>
        </authorList>
    </citation>
    <scope>NUCLEOTIDE SEQUENCE [LARGE SCALE GENOMIC DNA]</scope>
    <source>
        <tissue evidence="1">Root</tissue>
    </source>
</reference>
<protein>
    <submittedName>
        <fullName evidence="1">Uncharacterized protein</fullName>
    </submittedName>
</protein>
<dbReference type="GO" id="GO:0020037">
    <property type="term" value="F:heme binding"/>
    <property type="evidence" value="ECO:0007669"/>
    <property type="project" value="InterPro"/>
</dbReference>
<organism evidence="1">
    <name type="scientific">Glycine soja</name>
    <name type="common">Wild soybean</name>
    <dbReference type="NCBI Taxonomy" id="3848"/>
    <lineage>
        <taxon>Eukaryota</taxon>
        <taxon>Viridiplantae</taxon>
        <taxon>Streptophyta</taxon>
        <taxon>Embryophyta</taxon>
        <taxon>Tracheophyta</taxon>
        <taxon>Spermatophyta</taxon>
        <taxon>Magnoliopsida</taxon>
        <taxon>eudicotyledons</taxon>
        <taxon>Gunneridae</taxon>
        <taxon>Pentapetalae</taxon>
        <taxon>rosids</taxon>
        <taxon>fabids</taxon>
        <taxon>Fabales</taxon>
        <taxon>Fabaceae</taxon>
        <taxon>Papilionoideae</taxon>
        <taxon>50 kb inversion clade</taxon>
        <taxon>NPAAA clade</taxon>
        <taxon>indigoferoid/millettioid clade</taxon>
        <taxon>Phaseoleae</taxon>
        <taxon>Glycine</taxon>
        <taxon>Glycine subgen. Soja</taxon>
    </lineage>
</organism>
<dbReference type="InterPro" id="IPR036396">
    <property type="entry name" value="Cyt_P450_sf"/>
</dbReference>
<dbReference type="Gene3D" id="1.10.630.10">
    <property type="entry name" value="Cytochrome P450"/>
    <property type="match status" value="1"/>
</dbReference>
<dbReference type="GO" id="GO:0004497">
    <property type="term" value="F:monooxygenase activity"/>
    <property type="evidence" value="ECO:0007669"/>
    <property type="project" value="InterPro"/>
</dbReference>
<proteinExistence type="predicted"/>
<gene>
    <name evidence="1" type="ORF">glysoja_033466</name>
</gene>